<accession>A0A9P0CXV7</accession>
<reference evidence="1" key="1">
    <citation type="submission" date="2022-01" db="EMBL/GenBank/DDBJ databases">
        <authorList>
            <person name="King R."/>
        </authorList>
    </citation>
    <scope>NUCLEOTIDE SEQUENCE</scope>
</reference>
<dbReference type="AlphaFoldDB" id="A0A9P0CXV7"/>
<protein>
    <submittedName>
        <fullName evidence="1">Uncharacterized protein</fullName>
    </submittedName>
</protein>
<sequence length="115" mass="12592">MVGHNTSPNVYLLKPGKGKAPQLLYQPHSAVKQNLAKHMMFLQAMSGCDSMLSLYNQGNTKFLKPLPKYPDLKETVGKFLDPSAQPTAIAAAGETCLVALYRANHLTASLNSQRY</sequence>
<dbReference type="EMBL" id="OV651814">
    <property type="protein sequence ID" value="CAH1106226.1"/>
    <property type="molecule type" value="Genomic_DNA"/>
</dbReference>
<proteinExistence type="predicted"/>
<keyword evidence="2" id="KW-1185">Reference proteome</keyword>
<gene>
    <name evidence="1" type="ORF">PSYICH_LOCUS6963</name>
</gene>
<name>A0A9P0CXV7_9CUCU</name>
<dbReference type="Proteomes" id="UP001153636">
    <property type="component" value="Chromosome 2"/>
</dbReference>
<evidence type="ECO:0000313" key="1">
    <source>
        <dbReference type="EMBL" id="CAH1106226.1"/>
    </source>
</evidence>
<evidence type="ECO:0000313" key="2">
    <source>
        <dbReference type="Proteomes" id="UP001153636"/>
    </source>
</evidence>
<dbReference type="OrthoDB" id="6746683at2759"/>
<organism evidence="1 2">
    <name type="scientific">Psylliodes chrysocephalus</name>
    <dbReference type="NCBI Taxonomy" id="3402493"/>
    <lineage>
        <taxon>Eukaryota</taxon>
        <taxon>Metazoa</taxon>
        <taxon>Ecdysozoa</taxon>
        <taxon>Arthropoda</taxon>
        <taxon>Hexapoda</taxon>
        <taxon>Insecta</taxon>
        <taxon>Pterygota</taxon>
        <taxon>Neoptera</taxon>
        <taxon>Endopterygota</taxon>
        <taxon>Coleoptera</taxon>
        <taxon>Polyphaga</taxon>
        <taxon>Cucujiformia</taxon>
        <taxon>Chrysomeloidea</taxon>
        <taxon>Chrysomelidae</taxon>
        <taxon>Galerucinae</taxon>
        <taxon>Alticini</taxon>
        <taxon>Psylliodes</taxon>
    </lineage>
</organism>